<gene>
    <name evidence="2" type="ORF">HHUB_1948</name>
</gene>
<proteinExistence type="predicted"/>
<keyword evidence="1" id="KW-0472">Membrane</keyword>
<evidence type="ECO:0000313" key="2">
    <source>
        <dbReference type="EMBL" id="CQH53292.1"/>
    </source>
</evidence>
<dbReference type="AlphaFoldDB" id="A0A0U5CX53"/>
<keyword evidence="1" id="KW-1133">Transmembrane helix</keyword>
<sequence>MDRVSVAYDLVRAYVYALVFAGVATVVWLFTPELVDTPQVAGLWFAVGGFGALVLVTFLLAQFTRRN</sequence>
<feature type="transmembrane region" description="Helical" evidence="1">
    <location>
        <begin position="12"/>
        <end position="30"/>
    </location>
</feature>
<name>A0A0U5CX53_9EURY</name>
<feature type="transmembrane region" description="Helical" evidence="1">
    <location>
        <begin position="42"/>
        <end position="61"/>
    </location>
</feature>
<dbReference type="KEGG" id="hhb:Hhub_1948"/>
<dbReference type="OrthoDB" id="270942at2157"/>
<keyword evidence="3" id="KW-1185">Reference proteome</keyword>
<dbReference type="RefSeq" id="WP_059056406.1">
    <property type="nucleotide sequence ID" value="NZ_CEML01000002.1"/>
</dbReference>
<protein>
    <submittedName>
        <fullName evidence="2">Uncharacterized protein</fullName>
    </submittedName>
</protein>
<dbReference type="Proteomes" id="UP000066737">
    <property type="component" value="Chromosome I"/>
</dbReference>
<evidence type="ECO:0000256" key="1">
    <source>
        <dbReference type="SAM" id="Phobius"/>
    </source>
</evidence>
<dbReference type="EMBL" id="LN831302">
    <property type="protein sequence ID" value="CQH53292.1"/>
    <property type="molecule type" value="Genomic_DNA"/>
</dbReference>
<dbReference type="GeneID" id="26658619"/>
<keyword evidence="1" id="KW-0812">Transmembrane</keyword>
<reference evidence="3" key="1">
    <citation type="journal article" date="2016" name="Environ. Microbiol.">
        <title>The complete genome of a viable archaeum isolated from 123-million-year-old rock salt.</title>
        <authorList>
            <person name="Jaakkola S.T."/>
            <person name="Pfeiffer F."/>
            <person name="Ravantti J.J."/>
            <person name="Guo Q."/>
            <person name="Liu Y."/>
            <person name="Chen X."/>
            <person name="Ma H."/>
            <person name="Yang C."/>
            <person name="Oksanen H.M."/>
            <person name="Bamford D.H."/>
        </authorList>
    </citation>
    <scope>NUCLEOTIDE SEQUENCE</scope>
    <source>
        <strain evidence="3">JI20-1</strain>
    </source>
</reference>
<evidence type="ECO:0000313" key="3">
    <source>
        <dbReference type="Proteomes" id="UP000066737"/>
    </source>
</evidence>
<accession>A0A0U5CX53</accession>
<organism evidence="2 3">
    <name type="scientific">Halobacterium hubeiense</name>
    <dbReference type="NCBI Taxonomy" id="1407499"/>
    <lineage>
        <taxon>Archaea</taxon>
        <taxon>Methanobacteriati</taxon>
        <taxon>Methanobacteriota</taxon>
        <taxon>Stenosarchaea group</taxon>
        <taxon>Halobacteria</taxon>
        <taxon>Halobacteriales</taxon>
        <taxon>Halobacteriaceae</taxon>
        <taxon>Halobacterium</taxon>
    </lineage>
</organism>